<gene>
    <name evidence="3" type="primary">LOC111100298</name>
</gene>
<keyword evidence="1" id="KW-0812">Transmembrane</keyword>
<dbReference type="RefSeq" id="XP_022287730.1">
    <property type="nucleotide sequence ID" value="XM_022432022.1"/>
</dbReference>
<evidence type="ECO:0000256" key="1">
    <source>
        <dbReference type="SAM" id="Phobius"/>
    </source>
</evidence>
<dbReference type="KEGG" id="cvn:111100298"/>
<keyword evidence="2" id="KW-1185">Reference proteome</keyword>
<feature type="transmembrane region" description="Helical" evidence="1">
    <location>
        <begin position="196"/>
        <end position="216"/>
    </location>
</feature>
<dbReference type="OrthoDB" id="8927528at2759"/>
<dbReference type="AlphaFoldDB" id="A0A8B8A996"/>
<evidence type="ECO:0000313" key="2">
    <source>
        <dbReference type="Proteomes" id="UP000694844"/>
    </source>
</evidence>
<proteinExistence type="predicted"/>
<keyword evidence="1" id="KW-1133">Transmembrane helix</keyword>
<dbReference type="GeneID" id="111100298"/>
<dbReference type="Proteomes" id="UP000694844">
    <property type="component" value="Chromosome 6"/>
</dbReference>
<reference evidence="3" key="1">
    <citation type="submission" date="2025-08" db="UniProtKB">
        <authorList>
            <consortium name="RefSeq"/>
        </authorList>
    </citation>
    <scope>IDENTIFICATION</scope>
    <source>
        <tissue evidence="3">Whole sample</tissue>
    </source>
</reference>
<organism evidence="2 3">
    <name type="scientific">Crassostrea virginica</name>
    <name type="common">Eastern oyster</name>
    <dbReference type="NCBI Taxonomy" id="6565"/>
    <lineage>
        <taxon>Eukaryota</taxon>
        <taxon>Metazoa</taxon>
        <taxon>Spiralia</taxon>
        <taxon>Lophotrochozoa</taxon>
        <taxon>Mollusca</taxon>
        <taxon>Bivalvia</taxon>
        <taxon>Autobranchia</taxon>
        <taxon>Pteriomorphia</taxon>
        <taxon>Ostreida</taxon>
        <taxon>Ostreoidea</taxon>
        <taxon>Ostreidae</taxon>
        <taxon>Crassostrea</taxon>
    </lineage>
</organism>
<sequence length="224" mass="25996">MINIEKAESARVTEHLRFLQEFLRNVTTNLQARLQLGKKSEDEQISMTNDHQREIDALRQKCNDVVGENLRKRIVLHITTTAETLYGYMSTRIGKEKILNPDGYRAIVDVCDSPEECANEVRRRFGLYIESYLKSDKVVHGFTLIQKDMEIFYKETNLKLNSMQNELSGVLKDDNVTTLSVPFMFNLPLEAFAKTFGLHVLSDLLLFLLFVNGFWVKIKRKEML</sequence>
<name>A0A8B8A996_CRAVI</name>
<evidence type="ECO:0000313" key="3">
    <source>
        <dbReference type="RefSeq" id="XP_022287730.1"/>
    </source>
</evidence>
<protein>
    <submittedName>
        <fullName evidence="3">Uncharacterized protein LOC111100298</fullName>
    </submittedName>
</protein>
<accession>A0A8B8A996</accession>
<keyword evidence="1" id="KW-0472">Membrane</keyword>